<evidence type="ECO:0000313" key="3">
    <source>
        <dbReference type="EMBL" id="GMA89577.1"/>
    </source>
</evidence>
<feature type="compositionally biased region" description="Low complexity" evidence="1">
    <location>
        <begin position="562"/>
        <end position="594"/>
    </location>
</feature>
<sequence>MDSASRTRDGSWGRFRIRVIAVVVASLSMVAAGAVAAPAATAADVDLAVNVSSDRAIYAVDQSAVYTVRIDNRSDQQTAAGATVALDVPNMLNSGLAWETSASAVSGGGGAAAPQNFVRSADGRTVTATLPALPAGGWISFALTAPGNPANGVTGALTVTATVTPAAGDTDVHVATDSATAGVVIKALPADYATSITGYPTAGVADGATITADVSIVNTGVRNNLRSTLSLAGELGTGTKLVSAVLLSGPAAAPTLTSDTAGRIDVGNLPAGTTSVVRFTIAVGAACNVAGTPRTLTLTSAVAPSGGVAEAVALNGDNTASATFSVLTPACRASDVRTDSLTQVTPASGALPHDGPFAFEAAYSNTGPDAAPSTIRFTLGWATGEGGPSMDADPVCVAAGGAVCPTSWEITPTVTPGTPGIPTSRGQSAVTAVGSGAVVPTGGTLTITYSGTGGAADDLICGDPAGSVLTSVTAAPSFTDADATNNFMNLAPGEQIGIACGISHDLRLTVPWYRNDPAGTPLPQTTVDFEPGDTAYFDITALNASNPDQGGLGEAGTAPMWTSTGTPSSATSASTRIRTSSPAISSSTSPTRATCSGSRIPGPCSSTRILSTTSSATTR</sequence>
<name>A0ABQ6JMR3_9MICO</name>
<keyword evidence="4" id="KW-1185">Reference proteome</keyword>
<feature type="compositionally biased region" description="Polar residues" evidence="1">
    <location>
        <begin position="604"/>
        <end position="619"/>
    </location>
</feature>
<evidence type="ECO:0000256" key="2">
    <source>
        <dbReference type="SAM" id="SignalP"/>
    </source>
</evidence>
<feature type="region of interest" description="Disordered" evidence="1">
    <location>
        <begin position="547"/>
        <end position="619"/>
    </location>
</feature>
<proteinExistence type="predicted"/>
<dbReference type="EMBL" id="BSVA01000001">
    <property type="protein sequence ID" value="GMA89577.1"/>
    <property type="molecule type" value="Genomic_DNA"/>
</dbReference>
<evidence type="ECO:0000256" key="1">
    <source>
        <dbReference type="SAM" id="MobiDB-lite"/>
    </source>
</evidence>
<evidence type="ECO:0008006" key="5">
    <source>
        <dbReference type="Google" id="ProtNLM"/>
    </source>
</evidence>
<comment type="caution">
    <text evidence="3">The sequence shown here is derived from an EMBL/GenBank/DDBJ whole genome shotgun (WGS) entry which is preliminary data.</text>
</comment>
<reference evidence="4" key="1">
    <citation type="journal article" date="2019" name="Int. J. Syst. Evol. Microbiol.">
        <title>The Global Catalogue of Microorganisms (GCM) 10K type strain sequencing project: providing services to taxonomists for standard genome sequencing and annotation.</title>
        <authorList>
            <consortium name="The Broad Institute Genomics Platform"/>
            <consortium name="The Broad Institute Genome Sequencing Center for Infectious Disease"/>
            <person name="Wu L."/>
            <person name="Ma J."/>
        </authorList>
    </citation>
    <scope>NUCLEOTIDE SEQUENCE [LARGE SCALE GENOMIC DNA]</scope>
    <source>
        <strain evidence="4">NBRC 108755</strain>
    </source>
</reference>
<organism evidence="3 4">
    <name type="scientific">Homoserinibacter gongjuensis</name>
    <dbReference type="NCBI Taxonomy" id="1162968"/>
    <lineage>
        <taxon>Bacteria</taxon>
        <taxon>Bacillati</taxon>
        <taxon>Actinomycetota</taxon>
        <taxon>Actinomycetes</taxon>
        <taxon>Micrococcales</taxon>
        <taxon>Microbacteriaceae</taxon>
        <taxon>Homoserinibacter</taxon>
    </lineage>
</organism>
<feature type="chain" id="PRO_5047244119" description="DUF11 domain-containing protein" evidence="2">
    <location>
        <begin position="37"/>
        <end position="619"/>
    </location>
</feature>
<protein>
    <recommendedName>
        <fullName evidence="5">DUF11 domain-containing protein</fullName>
    </recommendedName>
</protein>
<dbReference type="Proteomes" id="UP001157069">
    <property type="component" value="Unassembled WGS sequence"/>
</dbReference>
<gene>
    <name evidence="3" type="ORF">GCM10025869_01060</name>
</gene>
<feature type="signal peptide" evidence="2">
    <location>
        <begin position="1"/>
        <end position="36"/>
    </location>
</feature>
<keyword evidence="2" id="KW-0732">Signal</keyword>
<accession>A0ABQ6JMR3</accession>
<evidence type="ECO:0000313" key="4">
    <source>
        <dbReference type="Proteomes" id="UP001157069"/>
    </source>
</evidence>